<dbReference type="EMBL" id="JADDUC010000036">
    <property type="protein sequence ID" value="KAG0122428.1"/>
    <property type="molecule type" value="Genomic_DNA"/>
</dbReference>
<sequence length="119" mass="14301">MLVFFFNLPYESIMERLSQRRTDPVTGERYHTTFRPAPTPEIQARLRQNPKDEEKNIEKRLDIYYSHVKALEDFYQDAFYVNADQDPYDVPNQHLEHTGGTAYKIRQVHLPEKVLNRRF</sequence>
<dbReference type="GO" id="GO:0004017">
    <property type="term" value="F:AMP kinase activity"/>
    <property type="evidence" value="ECO:0007669"/>
    <property type="project" value="InterPro"/>
</dbReference>
<dbReference type="SUPFAM" id="SSF57774">
    <property type="entry name" value="Microbial and mitochondrial ADK, insert 'zinc finger' domain"/>
    <property type="match status" value="1"/>
</dbReference>
<name>A0A835NWC5_9PASS</name>
<accession>A0A835NWC5</accession>
<comment type="caution">
    <text evidence="2">The sequence shown here is derived from an EMBL/GenBank/DDBJ whole genome shotgun (WGS) entry which is preliminary data.</text>
</comment>
<dbReference type="InterPro" id="IPR027417">
    <property type="entry name" value="P-loop_NTPase"/>
</dbReference>
<reference evidence="3 4" key="2">
    <citation type="journal article" date="2021" name="J. Hered.">
        <title>Feather Gene Expression Elucidates the Developmental Basis of Plumage Iridescence in African Starlings.</title>
        <authorList>
            <person name="Rubenstein D.R."/>
            <person name="Corvelo A."/>
            <person name="MacManes M.D."/>
            <person name="Maia R."/>
            <person name="Narzisi G."/>
            <person name="Rousaki A."/>
            <person name="Vandenabeele P."/>
            <person name="Shawkey M.D."/>
            <person name="Solomon J."/>
        </authorList>
    </citation>
    <scope>NUCLEOTIDE SEQUENCE [LARGE SCALE GENOMIC DNA]</scope>
    <source>
        <strain evidence="3">SS15</strain>
    </source>
</reference>
<keyword evidence="4" id="KW-1185">Reference proteome</keyword>
<evidence type="ECO:0000313" key="2">
    <source>
        <dbReference type="EMBL" id="KAG0122428.1"/>
    </source>
</evidence>
<dbReference type="AlphaFoldDB" id="A0A835NWC5"/>
<evidence type="ECO:0000256" key="1">
    <source>
        <dbReference type="ARBA" id="ARBA00007220"/>
    </source>
</evidence>
<evidence type="ECO:0000313" key="4">
    <source>
        <dbReference type="Proteomes" id="UP000618051"/>
    </source>
</evidence>
<dbReference type="EMBL" id="JADDUC020000023">
    <property type="protein sequence ID" value="KAI1232147.1"/>
    <property type="molecule type" value="Genomic_DNA"/>
</dbReference>
<dbReference type="Proteomes" id="UP000618051">
    <property type="component" value="Unassembled WGS sequence"/>
</dbReference>
<dbReference type="Gene3D" id="3.40.50.300">
    <property type="entry name" value="P-loop containing nucleotide triphosphate hydrolases"/>
    <property type="match status" value="1"/>
</dbReference>
<proteinExistence type="inferred from homology"/>
<dbReference type="InterPro" id="IPR036193">
    <property type="entry name" value="ADK_active_lid_dom_sf"/>
</dbReference>
<comment type="similarity">
    <text evidence="1">Belongs to the adenylate kinase family.</text>
</comment>
<protein>
    <submittedName>
        <fullName evidence="2">Uncharacterized protein</fullName>
    </submittedName>
</protein>
<reference evidence="2" key="1">
    <citation type="submission" date="2020-10" db="EMBL/GenBank/DDBJ databases">
        <title>Feather gene expression reveals the developmental basis of iridescence in African starlings.</title>
        <authorList>
            <person name="Rubenstein D.R."/>
        </authorList>
    </citation>
    <scope>NUCLEOTIDE SEQUENCE</scope>
    <source>
        <strain evidence="2">SS15</strain>
        <tissue evidence="2">Liver</tissue>
    </source>
</reference>
<gene>
    <name evidence="3" type="ORF">IHE44_0007207</name>
    <name evidence="2" type="ORF">IHE44_009060</name>
</gene>
<organism evidence="2">
    <name type="scientific">Lamprotornis superbus</name>
    <dbReference type="NCBI Taxonomy" id="245042"/>
    <lineage>
        <taxon>Eukaryota</taxon>
        <taxon>Metazoa</taxon>
        <taxon>Chordata</taxon>
        <taxon>Craniata</taxon>
        <taxon>Vertebrata</taxon>
        <taxon>Euteleostomi</taxon>
        <taxon>Archelosauria</taxon>
        <taxon>Archosauria</taxon>
        <taxon>Dinosauria</taxon>
        <taxon>Saurischia</taxon>
        <taxon>Theropoda</taxon>
        <taxon>Coelurosauria</taxon>
        <taxon>Aves</taxon>
        <taxon>Neognathae</taxon>
        <taxon>Neoaves</taxon>
        <taxon>Telluraves</taxon>
        <taxon>Australaves</taxon>
        <taxon>Passeriformes</taxon>
        <taxon>Sturnidae</taxon>
        <taxon>Lamprotornis</taxon>
    </lineage>
</organism>
<dbReference type="OrthoDB" id="522106at2759"/>
<reference evidence="3" key="3">
    <citation type="submission" date="2022-01" db="EMBL/GenBank/DDBJ databases">
        <authorList>
            <person name="Rubenstein D.R."/>
        </authorList>
    </citation>
    <scope>NUCLEOTIDE SEQUENCE</scope>
    <source>
        <strain evidence="3">SS15</strain>
        <tissue evidence="3">Liver</tissue>
    </source>
</reference>
<evidence type="ECO:0000313" key="3">
    <source>
        <dbReference type="EMBL" id="KAI1232147.1"/>
    </source>
</evidence>